<reference evidence="3" key="1">
    <citation type="submission" date="2020-06" db="EMBL/GenBank/DDBJ databases">
        <title>WGS assembly of Ceratodon purpureus strain R40.</title>
        <authorList>
            <person name="Carey S.B."/>
            <person name="Jenkins J."/>
            <person name="Shu S."/>
            <person name="Lovell J.T."/>
            <person name="Sreedasyam A."/>
            <person name="Maumus F."/>
            <person name="Tiley G.P."/>
            <person name="Fernandez-Pozo N."/>
            <person name="Barry K."/>
            <person name="Chen C."/>
            <person name="Wang M."/>
            <person name="Lipzen A."/>
            <person name="Daum C."/>
            <person name="Saski C.A."/>
            <person name="Payton A.C."/>
            <person name="Mcbreen J.C."/>
            <person name="Conrad R.E."/>
            <person name="Kollar L.M."/>
            <person name="Olsson S."/>
            <person name="Huttunen S."/>
            <person name="Landis J.B."/>
            <person name="Wickett N.J."/>
            <person name="Johnson M.G."/>
            <person name="Rensing S.A."/>
            <person name="Grimwood J."/>
            <person name="Schmutz J."/>
            <person name="Mcdaniel S.F."/>
        </authorList>
    </citation>
    <scope>NUCLEOTIDE SEQUENCE</scope>
    <source>
        <strain evidence="3">R40</strain>
    </source>
</reference>
<accession>A0A8T0GH14</accession>
<dbReference type="Proteomes" id="UP000822688">
    <property type="component" value="Chromosome 10"/>
</dbReference>
<dbReference type="AlphaFoldDB" id="A0A8T0GH14"/>
<feature type="transmembrane region" description="Helical" evidence="2">
    <location>
        <begin position="175"/>
        <end position="197"/>
    </location>
</feature>
<evidence type="ECO:0000313" key="4">
    <source>
        <dbReference type="Proteomes" id="UP000822688"/>
    </source>
</evidence>
<keyword evidence="2" id="KW-0812">Transmembrane</keyword>
<feature type="region of interest" description="Disordered" evidence="1">
    <location>
        <begin position="116"/>
        <end position="146"/>
    </location>
</feature>
<organism evidence="3 4">
    <name type="scientific">Ceratodon purpureus</name>
    <name type="common">Fire moss</name>
    <name type="synonym">Dicranum purpureum</name>
    <dbReference type="NCBI Taxonomy" id="3225"/>
    <lineage>
        <taxon>Eukaryota</taxon>
        <taxon>Viridiplantae</taxon>
        <taxon>Streptophyta</taxon>
        <taxon>Embryophyta</taxon>
        <taxon>Bryophyta</taxon>
        <taxon>Bryophytina</taxon>
        <taxon>Bryopsida</taxon>
        <taxon>Dicranidae</taxon>
        <taxon>Pseudoditrichales</taxon>
        <taxon>Ditrichaceae</taxon>
        <taxon>Ceratodon</taxon>
    </lineage>
</organism>
<name>A0A8T0GH14_CERPU</name>
<proteinExistence type="predicted"/>
<evidence type="ECO:0000313" key="3">
    <source>
        <dbReference type="EMBL" id="KAG0558631.1"/>
    </source>
</evidence>
<dbReference type="PANTHER" id="PTHR35699">
    <property type="entry name" value="F2J10.10 PROTEIN"/>
    <property type="match status" value="1"/>
</dbReference>
<feature type="compositionally biased region" description="Basic and acidic residues" evidence="1">
    <location>
        <begin position="120"/>
        <end position="146"/>
    </location>
</feature>
<dbReference type="EMBL" id="CM026431">
    <property type="protein sequence ID" value="KAG0558631.1"/>
    <property type="molecule type" value="Genomic_DNA"/>
</dbReference>
<keyword evidence="4" id="KW-1185">Reference proteome</keyword>
<comment type="caution">
    <text evidence="3">The sequence shown here is derived from an EMBL/GenBank/DDBJ whole genome shotgun (WGS) entry which is preliminary data.</text>
</comment>
<keyword evidence="2" id="KW-0472">Membrane</keyword>
<dbReference type="PANTHER" id="PTHR35699:SF1">
    <property type="entry name" value="F2J10.10 PROTEIN"/>
    <property type="match status" value="1"/>
</dbReference>
<evidence type="ECO:0000256" key="2">
    <source>
        <dbReference type="SAM" id="Phobius"/>
    </source>
</evidence>
<gene>
    <name evidence="3" type="ORF">KC19_10G042300</name>
</gene>
<evidence type="ECO:0008006" key="5">
    <source>
        <dbReference type="Google" id="ProtNLM"/>
    </source>
</evidence>
<protein>
    <recommendedName>
        <fullName evidence="5">Transmembrane protein</fullName>
    </recommendedName>
</protein>
<sequence>MEAASVLSNCFSSSITHRSYSNSRGTKLLLSHGPRCYCSSPLKLNPIALSRSAGGLNLDLSVGKNRSVRKQLRVRRGISGKRCTVMRWGGGQDKDSGEERPETLFMRELAKRKKLGQDVGMKETDTKTKEKETEKKPNMADDTADQRKRSMALNSEGLDGLVPRGEELVKLGGSFWLSLWPLIAASLLAFAAAYIYFGPAFVHSGNQISPPPYVDPYQLLESEQLPYQVGPNRVPYNTYRSPQ</sequence>
<keyword evidence="2" id="KW-1133">Transmembrane helix</keyword>
<evidence type="ECO:0000256" key="1">
    <source>
        <dbReference type="SAM" id="MobiDB-lite"/>
    </source>
</evidence>